<organism evidence="3">
    <name type="scientific">Zeugodacus cucurbitae</name>
    <name type="common">Melon fruit fly</name>
    <name type="synonym">Bactrocera cucurbitae</name>
    <dbReference type="NCBI Taxonomy" id="28588"/>
    <lineage>
        <taxon>Eukaryota</taxon>
        <taxon>Metazoa</taxon>
        <taxon>Ecdysozoa</taxon>
        <taxon>Arthropoda</taxon>
        <taxon>Hexapoda</taxon>
        <taxon>Insecta</taxon>
        <taxon>Pterygota</taxon>
        <taxon>Neoptera</taxon>
        <taxon>Endopterygota</taxon>
        <taxon>Diptera</taxon>
        <taxon>Brachycera</taxon>
        <taxon>Muscomorpha</taxon>
        <taxon>Tephritoidea</taxon>
        <taxon>Tephritidae</taxon>
        <taxon>Zeugodacus</taxon>
        <taxon>Zeugodacus</taxon>
    </lineage>
</organism>
<proteinExistence type="predicted"/>
<dbReference type="PROSITE" id="PS50118">
    <property type="entry name" value="HMG_BOX_2"/>
    <property type="match status" value="1"/>
</dbReference>
<dbReference type="InterPro" id="IPR009071">
    <property type="entry name" value="HMG_box_dom"/>
</dbReference>
<dbReference type="EMBL" id="GBXI01014495">
    <property type="protein sequence ID" value="JAC99796.1"/>
    <property type="molecule type" value="Transcribed_RNA"/>
</dbReference>
<reference evidence="3" key="1">
    <citation type="submission" date="2014-11" db="EMBL/GenBank/DDBJ databases">
        <authorList>
            <person name="Geib S."/>
        </authorList>
    </citation>
    <scope>NUCLEOTIDE SEQUENCE</scope>
</reference>
<feature type="DNA-binding region" description="HMG box" evidence="1">
    <location>
        <begin position="42"/>
        <end position="109"/>
    </location>
</feature>
<dbReference type="SUPFAM" id="SSF47095">
    <property type="entry name" value="HMG-box"/>
    <property type="match status" value="1"/>
</dbReference>
<reference evidence="3" key="2">
    <citation type="journal article" date="2015" name="Gigascience">
        <title>Reconstructing a comprehensive transcriptome assembly of a white-pupal translocated strain of the pest fruit fly Bactrocera cucurbitae.</title>
        <authorList>
            <person name="Sim S.B."/>
            <person name="Calla B."/>
            <person name="Hall B."/>
            <person name="DeRego T."/>
            <person name="Geib S.M."/>
        </authorList>
    </citation>
    <scope>NUCLEOTIDE SEQUENCE</scope>
</reference>
<evidence type="ECO:0000259" key="2">
    <source>
        <dbReference type="PROSITE" id="PS50118"/>
    </source>
</evidence>
<dbReference type="AlphaFoldDB" id="A0A0A1WLV9"/>
<dbReference type="InterPro" id="IPR036910">
    <property type="entry name" value="HMG_box_dom_sf"/>
</dbReference>
<dbReference type="CDD" id="cd00084">
    <property type="entry name" value="HMG-box_SF"/>
    <property type="match status" value="1"/>
</dbReference>
<name>A0A0A1WLV9_ZEUCU</name>
<dbReference type="GO" id="GO:0003677">
    <property type="term" value="F:DNA binding"/>
    <property type="evidence" value="ECO:0007669"/>
    <property type="project" value="UniProtKB-UniRule"/>
</dbReference>
<keyword evidence="1" id="KW-0539">Nucleus</keyword>
<protein>
    <submittedName>
        <fullName evidence="3">High mobility group B protein 4</fullName>
    </submittedName>
</protein>
<gene>
    <name evidence="3" type="primary">HMGB4_1</name>
    <name evidence="3" type="ORF">g.54015</name>
</gene>
<dbReference type="GO" id="GO:0005634">
    <property type="term" value="C:nucleus"/>
    <property type="evidence" value="ECO:0007669"/>
    <property type="project" value="UniProtKB-UniRule"/>
</dbReference>
<evidence type="ECO:0000256" key="1">
    <source>
        <dbReference type="PROSITE-ProRule" id="PRU00267"/>
    </source>
</evidence>
<feature type="domain" description="HMG box" evidence="2">
    <location>
        <begin position="42"/>
        <end position="109"/>
    </location>
</feature>
<accession>A0A0A1WLV9</accession>
<dbReference type="Gene3D" id="1.10.30.10">
    <property type="entry name" value="High mobility group box domain"/>
    <property type="match status" value="1"/>
</dbReference>
<evidence type="ECO:0000313" key="3">
    <source>
        <dbReference type="EMBL" id="JAC99796.1"/>
    </source>
</evidence>
<sequence length="151" mass="17547">MSAIWDKMCEVFTLLVRPTRRKTRVTFSPSTLHREIIRHTKLSASTNPFFNFLAEVRMKANGGQLMHPGCGSMSARESARIAKTAGRLWNSMTDEQKQPYRSIAMEQRKLKRLRRRRSNLTARRRRTPLHCKTPVECKFILPPQPTHEGDL</sequence>
<keyword evidence="1" id="KW-0238">DNA-binding</keyword>